<dbReference type="SUPFAM" id="SSF55816">
    <property type="entry name" value="5'-nucleotidase (syn. UDP-sugar hydrolase), C-terminal domain"/>
    <property type="match status" value="1"/>
</dbReference>
<evidence type="ECO:0000256" key="1">
    <source>
        <dbReference type="ARBA" id="ARBA00022729"/>
    </source>
</evidence>
<evidence type="ECO:0000256" key="2">
    <source>
        <dbReference type="RuleBase" id="RU362119"/>
    </source>
</evidence>
<dbReference type="EMBL" id="CP017560">
    <property type="protein sequence ID" value="AOV06973.1"/>
    <property type="molecule type" value="Genomic_DNA"/>
</dbReference>
<protein>
    <submittedName>
        <fullName evidence="5">Bifunctional metallophosphatase/5'-nucleotidase</fullName>
    </submittedName>
</protein>
<dbReference type="InterPro" id="IPR006146">
    <property type="entry name" value="5'-Nucleotdase_CS"/>
</dbReference>
<dbReference type="Pfam" id="PF00149">
    <property type="entry name" value="Metallophos"/>
    <property type="match status" value="1"/>
</dbReference>
<name>A0A1D8JE61_9BACL</name>
<dbReference type="Proteomes" id="UP000185746">
    <property type="component" value="Chromosome"/>
</dbReference>
<keyword evidence="1" id="KW-0732">Signal</keyword>
<keyword evidence="2" id="KW-0547">Nucleotide-binding</keyword>
<dbReference type="Gene3D" id="3.60.21.10">
    <property type="match status" value="1"/>
</dbReference>
<evidence type="ECO:0000259" key="4">
    <source>
        <dbReference type="Pfam" id="PF02872"/>
    </source>
</evidence>
<dbReference type="Gene3D" id="3.90.780.10">
    <property type="entry name" value="5'-Nucleotidase, C-terminal domain"/>
    <property type="match status" value="1"/>
</dbReference>
<dbReference type="SUPFAM" id="SSF56300">
    <property type="entry name" value="Metallo-dependent phosphatases"/>
    <property type="match status" value="1"/>
</dbReference>
<dbReference type="InterPro" id="IPR008334">
    <property type="entry name" value="5'-Nucleotdase_C"/>
</dbReference>
<dbReference type="InterPro" id="IPR006179">
    <property type="entry name" value="5_nucleotidase/apyrase"/>
</dbReference>
<dbReference type="AlphaFoldDB" id="A0A1D8JE61"/>
<dbReference type="Pfam" id="PF02872">
    <property type="entry name" value="5_nucleotid_C"/>
    <property type="match status" value="1"/>
</dbReference>
<evidence type="ECO:0000259" key="3">
    <source>
        <dbReference type="Pfam" id="PF00149"/>
    </source>
</evidence>
<dbReference type="InterPro" id="IPR004843">
    <property type="entry name" value="Calcineurin-like_PHP"/>
</dbReference>
<dbReference type="GO" id="GO:0009166">
    <property type="term" value="P:nucleotide catabolic process"/>
    <property type="evidence" value="ECO:0007669"/>
    <property type="project" value="InterPro"/>
</dbReference>
<dbReference type="GO" id="GO:0046872">
    <property type="term" value="F:metal ion binding"/>
    <property type="evidence" value="ECO:0007669"/>
    <property type="project" value="InterPro"/>
</dbReference>
<dbReference type="PANTHER" id="PTHR11575:SF23">
    <property type="entry name" value="5-NUCLEOTIDASE FAMILY PROTEIN"/>
    <property type="match status" value="1"/>
</dbReference>
<accession>A0A1D8JE61</accession>
<sequence>METIHILHTNDIHSHFEYWPQIHRLLVDKRKELIASGDAVFLFDIGDHVDRSHPFTEGTNGKGNVQLLNKAGYDAVTIGNNEGITMSKAALDDLYEDAQFDVIVGNLFNTNDELPYWANSSTIYTTAKGTKIGVIGATAYYKQFYETLDWKITPSRDQLLNEAEKLVGKTDVIICLSHLGLPEDQLLAAECPHIDVILGAHTHHILPEGEYVNNSLLAATGKFGDFVGHVTVQFNDKKKQVIDKHASLYRSAELPVLEEDVEEITKYIDVGKKALEEKMFYNAMDLKQNLFGTSELSSYFGRALIDYTDADCALFNAGIFLGSLEKGWITKGDMHRILPHPINVCTLELTGDQLLDVYEQSLNEELAQIEVKGLGFRGTLMGAILHERLYRNRWGTLFAGNKEVVPEETYTLATLDMFTFGFFFPLFKELEKEYYMPDLIRDVLAKYGQNNGESTTLP</sequence>
<dbReference type="InterPro" id="IPR036907">
    <property type="entry name" value="5'-Nucleotdase_C_sf"/>
</dbReference>
<comment type="similarity">
    <text evidence="2">Belongs to the 5'-nucleotidase family.</text>
</comment>
<dbReference type="PROSITE" id="PS00785">
    <property type="entry name" value="5_NUCLEOTIDASE_1"/>
    <property type="match status" value="1"/>
</dbReference>
<feature type="domain" description="5'-Nucleotidase C-terminal" evidence="4">
    <location>
        <begin position="287"/>
        <end position="416"/>
    </location>
</feature>
<evidence type="ECO:0000313" key="6">
    <source>
        <dbReference type="Proteomes" id="UP000185746"/>
    </source>
</evidence>
<evidence type="ECO:0000313" key="5">
    <source>
        <dbReference type="EMBL" id="AOV06973.1"/>
    </source>
</evidence>
<dbReference type="RefSeq" id="WP_075527100.1">
    <property type="nucleotide sequence ID" value="NZ_CP017560.1"/>
</dbReference>
<proteinExistence type="inferred from homology"/>
<dbReference type="PRINTS" id="PR01607">
    <property type="entry name" value="APYRASEFAMLY"/>
</dbReference>
<reference evidence="5 6" key="1">
    <citation type="submission" date="2016-09" db="EMBL/GenBank/DDBJ databases">
        <title>Complete genome sequence of the Lysinibacillus sphaericus LMG 22257, a specie of Bacillus with ureolytic activity that can effectively biodeposit calcium carbonate.</title>
        <authorList>
            <person name="Yan W."/>
        </authorList>
    </citation>
    <scope>NUCLEOTIDE SEQUENCE [LARGE SCALE GENOMIC DNA]</scope>
    <source>
        <strain evidence="5 6">LMG 22257</strain>
    </source>
</reference>
<organism evidence="5 6">
    <name type="scientific">Sporosarcina ureilytica</name>
    <dbReference type="NCBI Taxonomy" id="298596"/>
    <lineage>
        <taxon>Bacteria</taxon>
        <taxon>Bacillati</taxon>
        <taxon>Bacillota</taxon>
        <taxon>Bacilli</taxon>
        <taxon>Bacillales</taxon>
        <taxon>Caryophanaceae</taxon>
        <taxon>Sporosarcina</taxon>
    </lineage>
</organism>
<dbReference type="CDD" id="cd00845">
    <property type="entry name" value="MPP_UshA_N_like"/>
    <property type="match status" value="1"/>
</dbReference>
<dbReference type="GO" id="GO:0008768">
    <property type="term" value="F:UDP-sugar diphosphatase activity"/>
    <property type="evidence" value="ECO:0007669"/>
    <property type="project" value="TreeGrafter"/>
</dbReference>
<dbReference type="PANTHER" id="PTHR11575">
    <property type="entry name" value="5'-NUCLEOTIDASE-RELATED"/>
    <property type="match status" value="1"/>
</dbReference>
<dbReference type="PIRSF" id="PIRSF036361">
    <property type="entry name" value="YunD"/>
    <property type="match status" value="1"/>
</dbReference>
<dbReference type="GO" id="GO:0030288">
    <property type="term" value="C:outer membrane-bounded periplasmic space"/>
    <property type="evidence" value="ECO:0007669"/>
    <property type="project" value="TreeGrafter"/>
</dbReference>
<dbReference type="InterPro" id="IPR029052">
    <property type="entry name" value="Metallo-depent_PP-like"/>
</dbReference>
<feature type="domain" description="Calcineurin-like phosphoesterase" evidence="3">
    <location>
        <begin position="5"/>
        <end position="204"/>
    </location>
</feature>
<dbReference type="InterPro" id="IPR011240">
    <property type="entry name" value="Pesterase_YunD"/>
</dbReference>
<dbReference type="GO" id="GO:0000166">
    <property type="term" value="F:nucleotide binding"/>
    <property type="evidence" value="ECO:0007669"/>
    <property type="project" value="UniProtKB-KW"/>
</dbReference>
<dbReference type="KEGG" id="surl:BI350_04910"/>
<keyword evidence="6" id="KW-1185">Reference proteome</keyword>
<keyword evidence="2" id="KW-0378">Hydrolase</keyword>
<gene>
    <name evidence="5" type="ORF">BI350_04910</name>
</gene>
<dbReference type="GO" id="GO:0008253">
    <property type="term" value="F:5'-nucleotidase activity"/>
    <property type="evidence" value="ECO:0007669"/>
    <property type="project" value="TreeGrafter"/>
</dbReference>